<sequence>MIKSGVHGQQRPRHVYAIAVYNGNEYFTARNTNRQDHAEVEAIAHLQGLLMSRQLQPRVIKLFVSASPCSECSQRIITFLETARWHHGVHLTIEVVFSSFYRIQRPSCDRRNPVYRDHRHCPSDDDHWTQVEGLKSLKVEPGVVLRTFNKQDWHNLRSLLGVYNIGYRCRKKEDELLKKDFKEIMGGRTTRHRSVSRYQSQSSGAVGSSGVALPTDQCRANMSTDDCLVMMSSEESCVNMSTDDCLVDVCTAISFVNMSIEDYLVNACSEDRAVNMSTDDCPMDVSTDDCPVNMSTDDSLVNESTDDCFVNLCTDDCLVNTSTDEHSTACDLFKLHTETGVCLETGGWSLLL</sequence>
<dbReference type="Gene3D" id="3.40.140.10">
    <property type="entry name" value="Cytidine Deaminase, domain 2"/>
    <property type="match status" value="1"/>
</dbReference>
<comment type="caution">
    <text evidence="4">The sequence shown here is derived from an EMBL/GenBank/DDBJ whole genome shotgun (WGS) entry which is preliminary data.</text>
</comment>
<keyword evidence="5" id="KW-1185">Reference proteome</keyword>
<evidence type="ECO:0000313" key="4">
    <source>
        <dbReference type="EMBL" id="PVD26966.1"/>
    </source>
</evidence>
<evidence type="ECO:0000259" key="3">
    <source>
        <dbReference type="PROSITE" id="PS51747"/>
    </source>
</evidence>
<evidence type="ECO:0000256" key="2">
    <source>
        <dbReference type="ARBA" id="ARBA00022833"/>
    </source>
</evidence>
<dbReference type="Proteomes" id="UP000245119">
    <property type="component" value="Linkage Group LG7"/>
</dbReference>
<dbReference type="AlphaFoldDB" id="A0A2T7P0N1"/>
<protein>
    <recommendedName>
        <fullName evidence="3">CMP/dCMP-type deaminase domain-containing protein</fullName>
    </recommendedName>
</protein>
<feature type="domain" description="CMP/dCMP-type deaminase" evidence="3">
    <location>
        <begin position="1"/>
        <end position="104"/>
    </location>
</feature>
<dbReference type="GO" id="GO:0016814">
    <property type="term" value="F:hydrolase activity, acting on carbon-nitrogen (but not peptide) bonds, in cyclic amidines"/>
    <property type="evidence" value="ECO:0007669"/>
    <property type="project" value="InterPro"/>
</dbReference>
<dbReference type="GO" id="GO:0008270">
    <property type="term" value="F:zinc ion binding"/>
    <property type="evidence" value="ECO:0007669"/>
    <property type="project" value="InterPro"/>
</dbReference>
<dbReference type="PROSITE" id="PS51747">
    <property type="entry name" value="CYT_DCMP_DEAMINASES_2"/>
    <property type="match status" value="1"/>
</dbReference>
<evidence type="ECO:0000313" key="5">
    <source>
        <dbReference type="Proteomes" id="UP000245119"/>
    </source>
</evidence>
<reference evidence="4 5" key="1">
    <citation type="submission" date="2018-04" db="EMBL/GenBank/DDBJ databases">
        <title>The genome of golden apple snail Pomacea canaliculata provides insight into stress tolerance and invasive adaptation.</title>
        <authorList>
            <person name="Liu C."/>
            <person name="Liu B."/>
            <person name="Ren Y."/>
            <person name="Zhang Y."/>
            <person name="Wang H."/>
            <person name="Li S."/>
            <person name="Jiang F."/>
            <person name="Yin L."/>
            <person name="Zhang G."/>
            <person name="Qian W."/>
            <person name="Fan W."/>
        </authorList>
    </citation>
    <scope>NUCLEOTIDE SEQUENCE [LARGE SCALE GENOMIC DNA]</scope>
    <source>
        <strain evidence="4">SZHN2017</strain>
        <tissue evidence="4">Muscle</tissue>
    </source>
</reference>
<evidence type="ECO:0000256" key="1">
    <source>
        <dbReference type="ARBA" id="ARBA00022723"/>
    </source>
</evidence>
<accession>A0A2T7P0N1</accession>
<dbReference type="InterPro" id="IPR016193">
    <property type="entry name" value="Cytidine_deaminase-like"/>
</dbReference>
<dbReference type="InterPro" id="IPR013158">
    <property type="entry name" value="AID"/>
</dbReference>
<name>A0A2T7P0N1_POMCA</name>
<keyword evidence="1" id="KW-0479">Metal-binding</keyword>
<dbReference type="SUPFAM" id="SSF53927">
    <property type="entry name" value="Cytidine deaminase-like"/>
    <property type="match status" value="1"/>
</dbReference>
<dbReference type="Pfam" id="PF08210">
    <property type="entry name" value="APOBEC_N"/>
    <property type="match status" value="1"/>
</dbReference>
<dbReference type="PROSITE" id="PS00903">
    <property type="entry name" value="CYT_DCMP_DEAMINASES_1"/>
    <property type="match status" value="1"/>
</dbReference>
<dbReference type="InterPro" id="IPR016192">
    <property type="entry name" value="APOBEC/CMP_deaminase_Zn-bd"/>
</dbReference>
<proteinExistence type="predicted"/>
<dbReference type="EMBL" id="PZQS01000007">
    <property type="protein sequence ID" value="PVD26966.1"/>
    <property type="molecule type" value="Genomic_DNA"/>
</dbReference>
<keyword evidence="2" id="KW-0862">Zinc</keyword>
<organism evidence="4 5">
    <name type="scientific">Pomacea canaliculata</name>
    <name type="common">Golden apple snail</name>
    <dbReference type="NCBI Taxonomy" id="400727"/>
    <lineage>
        <taxon>Eukaryota</taxon>
        <taxon>Metazoa</taxon>
        <taxon>Spiralia</taxon>
        <taxon>Lophotrochozoa</taxon>
        <taxon>Mollusca</taxon>
        <taxon>Gastropoda</taxon>
        <taxon>Caenogastropoda</taxon>
        <taxon>Architaenioglossa</taxon>
        <taxon>Ampullarioidea</taxon>
        <taxon>Ampullariidae</taxon>
        <taxon>Pomacea</taxon>
    </lineage>
</organism>
<dbReference type="OrthoDB" id="5956704at2759"/>
<gene>
    <name evidence="4" type="ORF">C0Q70_12115</name>
</gene>
<dbReference type="InterPro" id="IPR002125">
    <property type="entry name" value="CMP_dCMP_dom"/>
</dbReference>